<dbReference type="AlphaFoldDB" id="A0AAV2YL40"/>
<dbReference type="Gene3D" id="3.50.30.30">
    <property type="match status" value="1"/>
</dbReference>
<dbReference type="SMART" id="SM00184">
    <property type="entry name" value="RING"/>
    <property type="match status" value="1"/>
</dbReference>
<reference evidence="14" key="2">
    <citation type="journal article" date="2023" name="Microbiol Resour">
        <title>Decontamination and Annotation of the Draft Genome Sequence of the Oomycete Lagenidium giganteum ARSEF 373.</title>
        <authorList>
            <person name="Morgan W.R."/>
            <person name="Tartar A."/>
        </authorList>
    </citation>
    <scope>NUCLEOTIDE SEQUENCE</scope>
    <source>
        <strain evidence="14">ARSEF 373</strain>
    </source>
</reference>
<dbReference type="GO" id="GO:0008270">
    <property type="term" value="F:zinc ion binding"/>
    <property type="evidence" value="ECO:0007669"/>
    <property type="project" value="UniProtKB-KW"/>
</dbReference>
<keyword evidence="11" id="KW-0472">Membrane</keyword>
<comment type="catalytic activity">
    <reaction evidence="1">
        <text>S-ubiquitinyl-[E2 ubiquitin-conjugating enzyme]-L-cysteine + [acceptor protein]-L-lysine = [E2 ubiquitin-conjugating enzyme]-L-cysteine + N(6)-ubiquitinyl-[acceptor protein]-L-lysine.</text>
        <dbReference type="EC" id="2.3.2.27"/>
    </reaction>
</comment>
<protein>
    <recommendedName>
        <fullName evidence="3">RING-type E3 ubiquitin transferase</fullName>
        <ecNumber evidence="3">2.3.2.27</ecNumber>
    </recommendedName>
</protein>
<evidence type="ECO:0000256" key="1">
    <source>
        <dbReference type="ARBA" id="ARBA00000900"/>
    </source>
</evidence>
<dbReference type="EMBL" id="DAKRPA010000317">
    <property type="protein sequence ID" value="DAZ93419.1"/>
    <property type="molecule type" value="Genomic_DNA"/>
</dbReference>
<dbReference type="GO" id="GO:0016020">
    <property type="term" value="C:membrane"/>
    <property type="evidence" value="ECO:0007669"/>
    <property type="project" value="UniProtKB-SubCell"/>
</dbReference>
<keyword evidence="15" id="KW-1185">Reference proteome</keyword>
<proteinExistence type="predicted"/>
<keyword evidence="6" id="KW-0479">Metal-binding</keyword>
<evidence type="ECO:0000313" key="14">
    <source>
        <dbReference type="EMBL" id="DAZ93419.1"/>
    </source>
</evidence>
<evidence type="ECO:0000256" key="7">
    <source>
        <dbReference type="ARBA" id="ARBA00022771"/>
    </source>
</evidence>
<dbReference type="InterPro" id="IPR003137">
    <property type="entry name" value="PA_domain"/>
</dbReference>
<evidence type="ECO:0000256" key="6">
    <source>
        <dbReference type="ARBA" id="ARBA00022723"/>
    </source>
</evidence>
<dbReference type="EC" id="2.3.2.27" evidence="3"/>
<evidence type="ECO:0000256" key="3">
    <source>
        <dbReference type="ARBA" id="ARBA00012483"/>
    </source>
</evidence>
<comment type="caution">
    <text evidence="14">The sequence shown here is derived from an EMBL/GenBank/DDBJ whole genome shotgun (WGS) entry which is preliminary data.</text>
</comment>
<comment type="subcellular location">
    <subcellularLocation>
        <location evidence="2">Membrane</location>
    </subcellularLocation>
</comment>
<gene>
    <name evidence="14" type="ORF">N0F65_000070</name>
</gene>
<feature type="domain" description="RING-type" evidence="13">
    <location>
        <begin position="261"/>
        <end position="302"/>
    </location>
</feature>
<keyword evidence="10" id="KW-1133">Transmembrane helix</keyword>
<name>A0AAV2YL40_9STRA</name>
<organism evidence="14 15">
    <name type="scientific">Lagenidium giganteum</name>
    <dbReference type="NCBI Taxonomy" id="4803"/>
    <lineage>
        <taxon>Eukaryota</taxon>
        <taxon>Sar</taxon>
        <taxon>Stramenopiles</taxon>
        <taxon>Oomycota</taxon>
        <taxon>Peronosporomycetes</taxon>
        <taxon>Pythiales</taxon>
        <taxon>Pythiaceae</taxon>
    </lineage>
</organism>
<keyword evidence="4" id="KW-0808">Transferase</keyword>
<dbReference type="InterPro" id="IPR046450">
    <property type="entry name" value="PA_dom_sf"/>
</dbReference>
<keyword evidence="7 12" id="KW-0863">Zinc-finger</keyword>
<evidence type="ECO:0000256" key="5">
    <source>
        <dbReference type="ARBA" id="ARBA00022692"/>
    </source>
</evidence>
<evidence type="ECO:0000256" key="2">
    <source>
        <dbReference type="ARBA" id="ARBA00004370"/>
    </source>
</evidence>
<evidence type="ECO:0000256" key="8">
    <source>
        <dbReference type="ARBA" id="ARBA00022786"/>
    </source>
</evidence>
<dbReference type="Proteomes" id="UP001146120">
    <property type="component" value="Unassembled WGS sequence"/>
</dbReference>
<reference evidence="14" key="1">
    <citation type="submission" date="2022-11" db="EMBL/GenBank/DDBJ databases">
        <authorList>
            <person name="Morgan W.R."/>
            <person name="Tartar A."/>
        </authorList>
    </citation>
    <scope>NUCLEOTIDE SEQUENCE</scope>
    <source>
        <strain evidence="14">ARSEF 373</strain>
    </source>
</reference>
<dbReference type="InterPro" id="IPR001841">
    <property type="entry name" value="Znf_RING"/>
</dbReference>
<keyword evidence="9" id="KW-0862">Zinc</keyword>
<sequence length="333" mass="35717">MLGGDGYPCWLAGWLAGYVDVLSVEDGKRCLVCGTDLEDRTAGRQTDPQDTLPFGLGLPGLPGSATPNDFNTHDLRNLVLRLFSEIGGQASDNDARRPASQSAITKLGSFTADQASTIEVAAIVQGIKGEVIAIPANFGPCHSVADCTIVLGDPIDGAQNFANASLVKGSIVVLDRGAVTFAQKVIRAQKAGAVAVIIIQNVDVWPYTMTDSKGESAGLTIPAFMMSMKQGQGFVDFLRSKLTTSQAVRGEILVRKDARECVICQVEMAIGMQVTRMPCQHLFHTDCLHEWFKVGNSCPICRVEIPAERPSHSATSALNAQERGDFAWSDWFG</sequence>
<dbReference type="PROSITE" id="PS50089">
    <property type="entry name" value="ZF_RING_2"/>
    <property type="match status" value="1"/>
</dbReference>
<evidence type="ECO:0000256" key="9">
    <source>
        <dbReference type="ARBA" id="ARBA00022833"/>
    </source>
</evidence>
<evidence type="ECO:0000256" key="4">
    <source>
        <dbReference type="ARBA" id="ARBA00022679"/>
    </source>
</evidence>
<evidence type="ECO:0000256" key="12">
    <source>
        <dbReference type="PROSITE-ProRule" id="PRU00175"/>
    </source>
</evidence>
<evidence type="ECO:0000256" key="10">
    <source>
        <dbReference type="ARBA" id="ARBA00022989"/>
    </source>
</evidence>
<dbReference type="InterPro" id="IPR045191">
    <property type="entry name" value="MBR1/2-like"/>
</dbReference>
<accession>A0AAV2YL40</accession>
<dbReference type="SUPFAM" id="SSF57850">
    <property type="entry name" value="RING/U-box"/>
    <property type="match status" value="1"/>
</dbReference>
<dbReference type="PANTHER" id="PTHR22937:SF65">
    <property type="entry name" value="E3 UBIQUITIN-PROTEIN LIGASE ARK2C"/>
    <property type="match status" value="1"/>
</dbReference>
<dbReference type="CDD" id="cd04818">
    <property type="entry name" value="PA_subtilisin_1"/>
    <property type="match status" value="1"/>
</dbReference>
<dbReference type="InterPro" id="IPR013083">
    <property type="entry name" value="Znf_RING/FYVE/PHD"/>
</dbReference>
<evidence type="ECO:0000259" key="13">
    <source>
        <dbReference type="PROSITE" id="PS50089"/>
    </source>
</evidence>
<dbReference type="Pfam" id="PF13639">
    <property type="entry name" value="zf-RING_2"/>
    <property type="match status" value="1"/>
</dbReference>
<evidence type="ECO:0000313" key="15">
    <source>
        <dbReference type="Proteomes" id="UP001146120"/>
    </source>
</evidence>
<dbReference type="Gene3D" id="3.30.40.10">
    <property type="entry name" value="Zinc/RING finger domain, C3HC4 (zinc finger)"/>
    <property type="match status" value="1"/>
</dbReference>
<evidence type="ECO:0000256" key="11">
    <source>
        <dbReference type="ARBA" id="ARBA00023136"/>
    </source>
</evidence>
<dbReference type="SUPFAM" id="SSF52025">
    <property type="entry name" value="PA domain"/>
    <property type="match status" value="1"/>
</dbReference>
<dbReference type="GO" id="GO:0061630">
    <property type="term" value="F:ubiquitin protein ligase activity"/>
    <property type="evidence" value="ECO:0007669"/>
    <property type="project" value="UniProtKB-EC"/>
</dbReference>
<keyword evidence="8" id="KW-0833">Ubl conjugation pathway</keyword>
<dbReference type="PANTHER" id="PTHR22937">
    <property type="entry name" value="E3 UBIQUITIN-PROTEIN LIGASE RNF165"/>
    <property type="match status" value="1"/>
</dbReference>
<dbReference type="Pfam" id="PF02225">
    <property type="entry name" value="PA"/>
    <property type="match status" value="1"/>
</dbReference>
<keyword evidence="5" id="KW-0812">Transmembrane</keyword>